<dbReference type="SUPFAM" id="SSF51246">
    <property type="entry name" value="Rudiment single hybrid motif"/>
    <property type="match status" value="1"/>
</dbReference>
<evidence type="ECO:0000256" key="15">
    <source>
        <dbReference type="PROSITE-ProRule" id="PRU00409"/>
    </source>
</evidence>
<dbReference type="EC" id="6.3.4.13" evidence="4 14"/>
<keyword evidence="10" id="KW-0464">Manganese</keyword>
<dbReference type="UniPathway" id="UPA00074">
    <property type="reaction ID" value="UER00125"/>
</dbReference>
<protein>
    <recommendedName>
        <fullName evidence="4 14">Phosphoribosylamine--glycine ligase</fullName>
        <ecNumber evidence="4 14">6.3.4.13</ecNumber>
    </recommendedName>
    <alternativeName>
        <fullName evidence="14">GARS</fullName>
    </alternativeName>
    <alternativeName>
        <fullName evidence="12 14">Glycinamide ribonucleotide synthetase</fullName>
    </alternativeName>
    <alternativeName>
        <fullName evidence="13 14">Phosphoribosylglycinamide synthetase</fullName>
    </alternativeName>
</protein>
<dbReference type="SUPFAM" id="SSF56059">
    <property type="entry name" value="Glutathione synthetase ATP-binding domain-like"/>
    <property type="match status" value="1"/>
</dbReference>
<dbReference type="Pfam" id="PF02843">
    <property type="entry name" value="GARS_C"/>
    <property type="match status" value="1"/>
</dbReference>
<dbReference type="GO" id="GO:0006189">
    <property type="term" value="P:'de novo' IMP biosynthetic process"/>
    <property type="evidence" value="ECO:0007669"/>
    <property type="project" value="UniProtKB-UniRule"/>
</dbReference>
<dbReference type="PROSITE" id="PS50975">
    <property type="entry name" value="ATP_GRASP"/>
    <property type="match status" value="1"/>
</dbReference>
<name>A0A143DG87_9PROT</name>
<dbReference type="GeneID" id="53316527"/>
<reference evidence="17 18" key="1">
    <citation type="submission" date="2016-02" db="EMBL/GenBank/DDBJ databases">
        <title>Complete Genome of H5569, the type strain of the newly described species Haematospirillium jordaniae.</title>
        <authorList>
            <person name="Nicholson A.C."/>
            <person name="Humrighouse B.W."/>
            <person name="Loparov V."/>
            <person name="McQuiston J.R."/>
        </authorList>
    </citation>
    <scope>NUCLEOTIDE SEQUENCE [LARGE SCALE GENOMIC DNA]</scope>
    <source>
        <strain evidence="17 18">H5569</strain>
    </source>
</reference>
<dbReference type="InterPro" id="IPR020562">
    <property type="entry name" value="PRibGlycinamide_synth_N"/>
</dbReference>
<evidence type="ECO:0000256" key="8">
    <source>
        <dbReference type="ARBA" id="ARBA00022755"/>
    </source>
</evidence>
<comment type="cofactor">
    <cofactor evidence="1">
        <name>Mn(2+)</name>
        <dbReference type="ChEBI" id="CHEBI:29035"/>
    </cofactor>
</comment>
<dbReference type="Gene3D" id="3.90.600.10">
    <property type="entry name" value="Phosphoribosylglycinamide synthetase, C-terminal domain"/>
    <property type="match status" value="1"/>
</dbReference>
<dbReference type="GO" id="GO:0004637">
    <property type="term" value="F:phosphoribosylamine-glycine ligase activity"/>
    <property type="evidence" value="ECO:0007669"/>
    <property type="project" value="UniProtKB-UniRule"/>
</dbReference>
<organism evidence="17 18">
    <name type="scientific">Haematospirillum jordaniae</name>
    <dbReference type="NCBI Taxonomy" id="1549855"/>
    <lineage>
        <taxon>Bacteria</taxon>
        <taxon>Pseudomonadati</taxon>
        <taxon>Pseudomonadota</taxon>
        <taxon>Alphaproteobacteria</taxon>
        <taxon>Rhodospirillales</taxon>
        <taxon>Novispirillaceae</taxon>
        <taxon>Haematospirillum</taxon>
    </lineage>
</organism>
<dbReference type="SUPFAM" id="SSF52440">
    <property type="entry name" value="PreATP-grasp domain"/>
    <property type="match status" value="1"/>
</dbReference>
<keyword evidence="8 14" id="KW-0658">Purine biosynthesis</keyword>
<comment type="catalytic activity">
    <reaction evidence="14">
        <text>5-phospho-beta-D-ribosylamine + glycine + ATP = N(1)-(5-phospho-beta-D-ribosyl)glycinamide + ADP + phosphate + H(+)</text>
        <dbReference type="Rhea" id="RHEA:17453"/>
        <dbReference type="ChEBI" id="CHEBI:15378"/>
        <dbReference type="ChEBI" id="CHEBI:30616"/>
        <dbReference type="ChEBI" id="CHEBI:43474"/>
        <dbReference type="ChEBI" id="CHEBI:57305"/>
        <dbReference type="ChEBI" id="CHEBI:58681"/>
        <dbReference type="ChEBI" id="CHEBI:143788"/>
        <dbReference type="ChEBI" id="CHEBI:456216"/>
        <dbReference type="EC" id="6.3.4.13"/>
    </reaction>
</comment>
<evidence type="ECO:0000256" key="9">
    <source>
        <dbReference type="ARBA" id="ARBA00022840"/>
    </source>
</evidence>
<dbReference type="InterPro" id="IPR000115">
    <property type="entry name" value="PRibGlycinamide_synth"/>
</dbReference>
<evidence type="ECO:0000256" key="5">
    <source>
        <dbReference type="ARBA" id="ARBA00022598"/>
    </source>
</evidence>
<keyword evidence="5 14" id="KW-0436">Ligase</keyword>
<evidence type="ECO:0000256" key="7">
    <source>
        <dbReference type="ARBA" id="ARBA00022741"/>
    </source>
</evidence>
<keyword evidence="18" id="KW-1185">Reference proteome</keyword>
<dbReference type="GO" id="GO:0009113">
    <property type="term" value="P:purine nucleobase biosynthetic process"/>
    <property type="evidence" value="ECO:0007669"/>
    <property type="project" value="InterPro"/>
</dbReference>
<dbReference type="FunFam" id="3.90.600.10:FF:000001">
    <property type="entry name" value="Trifunctional purine biosynthetic protein adenosine-3"/>
    <property type="match status" value="1"/>
</dbReference>
<dbReference type="Pfam" id="PF02844">
    <property type="entry name" value="GARS_N"/>
    <property type="match status" value="1"/>
</dbReference>
<evidence type="ECO:0000256" key="2">
    <source>
        <dbReference type="ARBA" id="ARBA00001946"/>
    </source>
</evidence>
<comment type="cofactor">
    <cofactor evidence="2">
        <name>Mg(2+)</name>
        <dbReference type="ChEBI" id="CHEBI:18420"/>
    </cofactor>
</comment>
<dbReference type="NCBIfam" id="TIGR00877">
    <property type="entry name" value="purD"/>
    <property type="match status" value="1"/>
</dbReference>
<dbReference type="InterPro" id="IPR011761">
    <property type="entry name" value="ATP-grasp"/>
</dbReference>
<evidence type="ECO:0000256" key="3">
    <source>
        <dbReference type="ARBA" id="ARBA00005174"/>
    </source>
</evidence>
<evidence type="ECO:0000259" key="16">
    <source>
        <dbReference type="PROSITE" id="PS50975"/>
    </source>
</evidence>
<evidence type="ECO:0000313" key="17">
    <source>
        <dbReference type="EMBL" id="AMW35560.1"/>
    </source>
</evidence>
<dbReference type="InterPro" id="IPR020560">
    <property type="entry name" value="PRibGlycinamide_synth_C-dom"/>
</dbReference>
<keyword evidence="6" id="KW-0479">Metal-binding</keyword>
<evidence type="ECO:0000256" key="12">
    <source>
        <dbReference type="ARBA" id="ARBA00042242"/>
    </source>
</evidence>
<dbReference type="GO" id="GO:0005524">
    <property type="term" value="F:ATP binding"/>
    <property type="evidence" value="ECO:0007669"/>
    <property type="project" value="UniProtKB-UniRule"/>
</dbReference>
<accession>A0A143DG87</accession>
<dbReference type="PROSITE" id="PS00184">
    <property type="entry name" value="GARS"/>
    <property type="match status" value="1"/>
</dbReference>
<evidence type="ECO:0000256" key="6">
    <source>
        <dbReference type="ARBA" id="ARBA00022723"/>
    </source>
</evidence>
<dbReference type="Pfam" id="PF01071">
    <property type="entry name" value="GARS_A"/>
    <property type="match status" value="1"/>
</dbReference>
<dbReference type="SMART" id="SM01209">
    <property type="entry name" value="GARS_A"/>
    <property type="match status" value="1"/>
</dbReference>
<dbReference type="InterPro" id="IPR020561">
    <property type="entry name" value="PRibGlycinamid_synth_ATP-grasp"/>
</dbReference>
<evidence type="ECO:0000256" key="10">
    <source>
        <dbReference type="ARBA" id="ARBA00023211"/>
    </source>
</evidence>
<proteinExistence type="inferred from homology"/>
<dbReference type="EMBL" id="CP014525">
    <property type="protein sequence ID" value="AMW35560.1"/>
    <property type="molecule type" value="Genomic_DNA"/>
</dbReference>
<dbReference type="InterPro" id="IPR016185">
    <property type="entry name" value="PreATP-grasp_dom_sf"/>
</dbReference>
<dbReference type="AlphaFoldDB" id="A0A143DG87"/>
<dbReference type="PANTHER" id="PTHR43472">
    <property type="entry name" value="PHOSPHORIBOSYLAMINE--GLYCINE LIGASE"/>
    <property type="match status" value="1"/>
</dbReference>
<keyword evidence="9 15" id="KW-0067">ATP-binding</keyword>
<dbReference type="InterPro" id="IPR011054">
    <property type="entry name" value="Rudment_hybrid_motif"/>
</dbReference>
<dbReference type="PANTHER" id="PTHR43472:SF1">
    <property type="entry name" value="PHOSPHORIBOSYLAMINE--GLYCINE LIGASE, CHLOROPLASTIC"/>
    <property type="match status" value="1"/>
</dbReference>
<keyword evidence="7 15" id="KW-0547">Nucleotide-binding</keyword>
<dbReference type="OrthoDB" id="9807240at2"/>
<gene>
    <name evidence="14" type="primary">purD</name>
    <name evidence="17" type="ORF">AY555_05095</name>
</gene>
<evidence type="ECO:0000256" key="1">
    <source>
        <dbReference type="ARBA" id="ARBA00001936"/>
    </source>
</evidence>
<dbReference type="RefSeq" id="WP_066136591.1">
    <property type="nucleotide sequence ID" value="NZ_CP014525.1"/>
</dbReference>
<dbReference type="FunFam" id="3.30.470.20:FF:000018">
    <property type="entry name" value="Trifunctional purine biosynthetic protein adenosine-3"/>
    <property type="match status" value="1"/>
</dbReference>
<dbReference type="InterPro" id="IPR013815">
    <property type="entry name" value="ATP_grasp_subdomain_1"/>
</dbReference>
<dbReference type="Gene3D" id="3.30.470.20">
    <property type="entry name" value="ATP-grasp fold, B domain"/>
    <property type="match status" value="1"/>
</dbReference>
<dbReference type="Gene3D" id="3.40.50.20">
    <property type="match status" value="1"/>
</dbReference>
<dbReference type="STRING" id="1549855.AY555_05095"/>
<comment type="pathway">
    <text evidence="3 14">Purine metabolism; IMP biosynthesis via de novo pathway; N(1)-(5-phospho-D-ribosyl)glycinamide from 5-phospho-alpha-D-ribose 1-diphosphate: step 2/2.</text>
</comment>
<dbReference type="SMART" id="SM01210">
    <property type="entry name" value="GARS_C"/>
    <property type="match status" value="1"/>
</dbReference>
<dbReference type="InterPro" id="IPR037123">
    <property type="entry name" value="PRibGlycinamide_synth_C_sf"/>
</dbReference>
<evidence type="ECO:0000313" key="18">
    <source>
        <dbReference type="Proteomes" id="UP000076066"/>
    </source>
</evidence>
<evidence type="ECO:0000256" key="13">
    <source>
        <dbReference type="ARBA" id="ARBA00042864"/>
    </source>
</evidence>
<sequence length="426" mass="45209">MKVLVVGSGGREHALCRALKQSPRCSALFCAPGNAGIASLATVVPVAAEAVDDLTAWAKANTVDLVVIGPEAPLVLGLADRLQEAGIKVFGPSAAAAALEGSKGFMKDVLRDAGVPTAWYQRFTDSHAARAFVTEKGAPIVIKTDGLAAGKGVILCQNTEEALQAVTDIMDRRIFGDAGSEVIIEQFLEGEELSFFAISDGETAIPLAAAQDHKAVGDGDTGPNTGGMGAYCPAPAFTDALRDELMQKAILPTVAHMKKLGRPYRGVLFCGIMLTADGPKVLEYNVRFGDPECQVLMERLDSDILEVLLAAAEGRLADIRLHWKDQAALVVVMAARGYPGTYARNTEIRGLDAASRCEGVFVCHAGTREENGRILATGGRVLGITALGRTVTEAQKRAYTAVDTLDWPDGFCRRDIGWRAVAREKT</sequence>
<evidence type="ECO:0000256" key="11">
    <source>
        <dbReference type="ARBA" id="ARBA00038345"/>
    </source>
</evidence>
<comment type="similarity">
    <text evidence="11 14">Belongs to the GARS family.</text>
</comment>
<dbReference type="GO" id="GO:0046872">
    <property type="term" value="F:metal ion binding"/>
    <property type="evidence" value="ECO:0007669"/>
    <property type="project" value="UniProtKB-KW"/>
</dbReference>
<dbReference type="KEGG" id="hjo:AY555_05095"/>
<dbReference type="Proteomes" id="UP000076066">
    <property type="component" value="Chromosome"/>
</dbReference>
<evidence type="ECO:0000256" key="14">
    <source>
        <dbReference type="HAMAP-Rule" id="MF_00138"/>
    </source>
</evidence>
<dbReference type="InterPro" id="IPR020559">
    <property type="entry name" value="PRibGlycinamide_synth_CS"/>
</dbReference>
<evidence type="ECO:0000256" key="4">
    <source>
        <dbReference type="ARBA" id="ARBA00013255"/>
    </source>
</evidence>
<dbReference type="Gene3D" id="3.30.1490.20">
    <property type="entry name" value="ATP-grasp fold, A domain"/>
    <property type="match status" value="1"/>
</dbReference>
<dbReference type="FunFam" id="3.30.1490.20:FF:000006">
    <property type="entry name" value="phosphoribosylamine--glycine ligase, chloroplastic-like"/>
    <property type="match status" value="1"/>
</dbReference>
<dbReference type="HAMAP" id="MF_00138">
    <property type="entry name" value="GARS"/>
    <property type="match status" value="1"/>
</dbReference>
<feature type="domain" description="ATP-grasp" evidence="16">
    <location>
        <begin position="107"/>
        <end position="313"/>
    </location>
</feature>